<keyword evidence="6 8" id="KW-1133">Transmembrane helix</keyword>
<dbReference type="AlphaFoldDB" id="A0A4V3BQT9"/>
<evidence type="ECO:0000313" key="11">
    <source>
        <dbReference type="Proteomes" id="UP000295530"/>
    </source>
</evidence>
<dbReference type="Pfam" id="PF00528">
    <property type="entry name" value="BPD_transp_1"/>
    <property type="match status" value="1"/>
</dbReference>
<comment type="caution">
    <text evidence="10">The sequence shown here is derived from an EMBL/GenBank/DDBJ whole genome shotgun (WGS) entry which is preliminary data.</text>
</comment>
<dbReference type="Proteomes" id="UP000295530">
    <property type="component" value="Unassembled WGS sequence"/>
</dbReference>
<dbReference type="GO" id="GO:0005886">
    <property type="term" value="C:plasma membrane"/>
    <property type="evidence" value="ECO:0007669"/>
    <property type="project" value="UniProtKB-SubCell"/>
</dbReference>
<evidence type="ECO:0000313" key="10">
    <source>
        <dbReference type="EMBL" id="TDN64430.1"/>
    </source>
</evidence>
<sequence>MATPLRHALTALLWAAMGLIYLPLLPAAVQLLMPALTLANWQALLGDPQLPQAALATMVSTLIAVVGAFALALSVVVALWPSQQWQRLAARLPLLLALPHVAFASAALLLFAEGGWVFRQFPQITPPIDRYGIGLGLTLAVKESVFLLWAMYALTAEKGLAEQCLTLRSQGYGRWQCVAWIVLPRLLPQLRIVLLATAAWTLSAVDVALILGPGNPPTLAVLAWQWLSQGDALQQAQGSLACLLLILMLAALVLVAHLLWRAFRARVPDFQGVRHPQPLALPGKVLAWLLPLSGVLCAVTLGLLSDSQLANIDSINNSLWLALGASLISLILCLLWLEYGPQRSYSLICAWIWLPLVLPALPLVAGQYQLALLSWQDGEWLTVLWGHLLWVVPWMLFILLPAWRRLDPRLLTIARTLGWTRWRCFWQVKSPLLLRPILAALAVGFSVSIAQYLPTLWLGVGRITTLTTDAVALSSGGSTPMLATQALWQLLLPGCFFLLIALLLRWLGHYRQGLR</sequence>
<reference evidence="10 11" key="1">
    <citation type="submission" date="2019-03" db="EMBL/GenBank/DDBJ databases">
        <title>Genomic analyses of the natural microbiome of Caenorhabditis elegans.</title>
        <authorList>
            <person name="Samuel B."/>
        </authorList>
    </citation>
    <scope>NUCLEOTIDE SEQUENCE [LARGE SCALE GENOMIC DNA]</scope>
    <source>
        <strain evidence="10 11">BIGb0156</strain>
    </source>
</reference>
<feature type="transmembrane region" description="Helical" evidence="8">
    <location>
        <begin position="12"/>
        <end position="33"/>
    </location>
</feature>
<comment type="subcellular location">
    <subcellularLocation>
        <location evidence="1">Cell inner membrane</location>
        <topology evidence="1">Multi-pass membrane protein</topology>
    </subcellularLocation>
    <subcellularLocation>
        <location evidence="8">Cell membrane</location>
        <topology evidence="8">Multi-pass membrane protein</topology>
    </subcellularLocation>
</comment>
<evidence type="ECO:0000256" key="8">
    <source>
        <dbReference type="RuleBase" id="RU363032"/>
    </source>
</evidence>
<keyword evidence="3" id="KW-1003">Cell membrane</keyword>
<feature type="transmembrane region" description="Helical" evidence="8">
    <location>
        <begin position="53"/>
        <end position="80"/>
    </location>
</feature>
<dbReference type="EMBL" id="SNVX01000001">
    <property type="protein sequence ID" value="TDN64430.1"/>
    <property type="molecule type" value="Genomic_DNA"/>
</dbReference>
<feature type="transmembrane region" description="Helical" evidence="8">
    <location>
        <begin position="238"/>
        <end position="260"/>
    </location>
</feature>
<feature type="transmembrane region" description="Helical" evidence="8">
    <location>
        <begin position="131"/>
        <end position="154"/>
    </location>
</feature>
<feature type="transmembrane region" description="Helical" evidence="8">
    <location>
        <begin position="192"/>
        <end position="212"/>
    </location>
</feature>
<dbReference type="OrthoDB" id="7852521at2"/>
<feature type="transmembrane region" description="Helical" evidence="8">
    <location>
        <begin position="486"/>
        <end position="507"/>
    </location>
</feature>
<dbReference type="Gene3D" id="1.10.3720.10">
    <property type="entry name" value="MetI-like"/>
    <property type="match status" value="2"/>
</dbReference>
<feature type="transmembrane region" description="Helical" evidence="8">
    <location>
        <begin position="281"/>
        <end position="304"/>
    </location>
</feature>
<feature type="domain" description="ABC transmembrane type-1" evidence="9">
    <location>
        <begin position="50"/>
        <end position="256"/>
    </location>
</feature>
<name>A0A4V3BQT9_SCAGO</name>
<dbReference type="CDD" id="cd06261">
    <property type="entry name" value="TM_PBP2"/>
    <property type="match status" value="1"/>
</dbReference>
<feature type="transmembrane region" description="Helical" evidence="8">
    <location>
        <begin position="432"/>
        <end position="453"/>
    </location>
</feature>
<evidence type="ECO:0000256" key="4">
    <source>
        <dbReference type="ARBA" id="ARBA00022519"/>
    </source>
</evidence>
<evidence type="ECO:0000259" key="9">
    <source>
        <dbReference type="PROSITE" id="PS50928"/>
    </source>
</evidence>
<evidence type="ECO:0000256" key="2">
    <source>
        <dbReference type="ARBA" id="ARBA00022448"/>
    </source>
</evidence>
<dbReference type="PANTHER" id="PTHR30183:SF6">
    <property type="entry name" value="INNER MEMBRANE ABC TRANSPORTER PERMEASE PROTEIN YNJC"/>
    <property type="match status" value="1"/>
</dbReference>
<organism evidence="10 11">
    <name type="scientific">Scandinavium goeteborgense</name>
    <dbReference type="NCBI Taxonomy" id="1851514"/>
    <lineage>
        <taxon>Bacteria</taxon>
        <taxon>Pseudomonadati</taxon>
        <taxon>Pseudomonadota</taxon>
        <taxon>Gammaproteobacteria</taxon>
        <taxon>Enterobacterales</taxon>
        <taxon>Enterobacteriaceae</taxon>
        <taxon>Scandinavium</taxon>
    </lineage>
</organism>
<proteinExistence type="inferred from homology"/>
<feature type="domain" description="ABC transmembrane type-1" evidence="9">
    <location>
        <begin position="315"/>
        <end position="508"/>
    </location>
</feature>
<feature type="transmembrane region" description="Helical" evidence="8">
    <location>
        <begin position="319"/>
        <end position="337"/>
    </location>
</feature>
<evidence type="ECO:0000256" key="1">
    <source>
        <dbReference type="ARBA" id="ARBA00004429"/>
    </source>
</evidence>
<evidence type="ECO:0000256" key="6">
    <source>
        <dbReference type="ARBA" id="ARBA00022989"/>
    </source>
</evidence>
<accession>A0A4V3BQT9</accession>
<feature type="transmembrane region" description="Helical" evidence="8">
    <location>
        <begin position="344"/>
        <end position="364"/>
    </location>
</feature>
<dbReference type="RefSeq" id="WP_133459986.1">
    <property type="nucleotide sequence ID" value="NZ_SNVX01000001.1"/>
</dbReference>
<dbReference type="InterPro" id="IPR035906">
    <property type="entry name" value="MetI-like_sf"/>
</dbReference>
<evidence type="ECO:0000256" key="3">
    <source>
        <dbReference type="ARBA" id="ARBA00022475"/>
    </source>
</evidence>
<evidence type="ECO:0000256" key="7">
    <source>
        <dbReference type="ARBA" id="ARBA00023136"/>
    </source>
</evidence>
<dbReference type="InterPro" id="IPR000515">
    <property type="entry name" value="MetI-like"/>
</dbReference>
<feature type="transmembrane region" description="Helical" evidence="8">
    <location>
        <begin position="92"/>
        <end position="111"/>
    </location>
</feature>
<keyword evidence="2 8" id="KW-0813">Transport</keyword>
<keyword evidence="5 8" id="KW-0812">Transmembrane</keyword>
<dbReference type="PANTHER" id="PTHR30183">
    <property type="entry name" value="MOLYBDENUM TRANSPORT SYSTEM PERMEASE PROTEIN MODB"/>
    <property type="match status" value="1"/>
</dbReference>
<feature type="transmembrane region" description="Helical" evidence="8">
    <location>
        <begin position="384"/>
        <end position="403"/>
    </location>
</feature>
<protein>
    <submittedName>
        <fullName evidence="10">Putative thiamine transport system permease protein</fullName>
    </submittedName>
</protein>
<dbReference type="PROSITE" id="PS50928">
    <property type="entry name" value="ABC_TM1"/>
    <property type="match status" value="2"/>
</dbReference>
<keyword evidence="4" id="KW-0997">Cell inner membrane</keyword>
<keyword evidence="11" id="KW-1185">Reference proteome</keyword>
<gene>
    <name evidence="10" type="ORF">EC847_101357</name>
</gene>
<evidence type="ECO:0000256" key="5">
    <source>
        <dbReference type="ARBA" id="ARBA00022692"/>
    </source>
</evidence>
<dbReference type="SUPFAM" id="SSF161098">
    <property type="entry name" value="MetI-like"/>
    <property type="match status" value="2"/>
</dbReference>
<comment type="similarity">
    <text evidence="8">Belongs to the binding-protein-dependent transport system permease family.</text>
</comment>
<dbReference type="GO" id="GO:0055085">
    <property type="term" value="P:transmembrane transport"/>
    <property type="evidence" value="ECO:0007669"/>
    <property type="project" value="InterPro"/>
</dbReference>
<keyword evidence="7 8" id="KW-0472">Membrane</keyword>